<proteinExistence type="predicted"/>
<dbReference type="Proteomes" id="UP001515480">
    <property type="component" value="Unassembled WGS sequence"/>
</dbReference>
<protein>
    <recommendedName>
        <fullName evidence="4">Anaphase-promoting complex subunit 5</fullName>
    </recommendedName>
</protein>
<evidence type="ECO:0000256" key="1">
    <source>
        <dbReference type="SAM" id="MobiDB-lite"/>
    </source>
</evidence>
<comment type="caution">
    <text evidence="2">The sequence shown here is derived from an EMBL/GenBank/DDBJ whole genome shotgun (WGS) entry which is preliminary data.</text>
</comment>
<gene>
    <name evidence="2" type="ORF">AB1Y20_023037</name>
</gene>
<dbReference type="AlphaFoldDB" id="A0AB34JEB2"/>
<accession>A0AB34JEB2</accession>
<reference evidence="2 3" key="1">
    <citation type="journal article" date="2024" name="Science">
        <title>Giant polyketide synthase enzymes in the biosynthesis of giant marine polyether toxins.</title>
        <authorList>
            <person name="Fallon T.R."/>
            <person name="Shende V.V."/>
            <person name="Wierzbicki I.H."/>
            <person name="Pendleton A.L."/>
            <person name="Watervoot N.F."/>
            <person name="Auber R.P."/>
            <person name="Gonzalez D.J."/>
            <person name="Wisecaver J.H."/>
            <person name="Moore B.S."/>
        </authorList>
    </citation>
    <scope>NUCLEOTIDE SEQUENCE [LARGE SCALE GENOMIC DNA]</scope>
    <source>
        <strain evidence="2 3">12B1</strain>
    </source>
</reference>
<keyword evidence="3" id="KW-1185">Reference proteome</keyword>
<evidence type="ECO:0000313" key="3">
    <source>
        <dbReference type="Proteomes" id="UP001515480"/>
    </source>
</evidence>
<organism evidence="2 3">
    <name type="scientific">Prymnesium parvum</name>
    <name type="common">Toxic golden alga</name>
    <dbReference type="NCBI Taxonomy" id="97485"/>
    <lineage>
        <taxon>Eukaryota</taxon>
        <taxon>Haptista</taxon>
        <taxon>Haptophyta</taxon>
        <taxon>Prymnesiophyceae</taxon>
        <taxon>Prymnesiales</taxon>
        <taxon>Prymnesiaceae</taxon>
        <taxon>Prymnesium</taxon>
    </lineage>
</organism>
<evidence type="ECO:0008006" key="4">
    <source>
        <dbReference type="Google" id="ProtNLM"/>
    </source>
</evidence>
<evidence type="ECO:0000313" key="2">
    <source>
        <dbReference type="EMBL" id="KAL1519522.1"/>
    </source>
</evidence>
<feature type="region of interest" description="Disordered" evidence="1">
    <location>
        <begin position="1"/>
        <end position="31"/>
    </location>
</feature>
<sequence>MVLRQTSPVLRHHGVSADEATPTPSPSLGSAKQHWRDVLRFMQRLADPSLASSEHEAAVRSAALALLSHDSAQQIMECERESGFHGGYAPLVSVARRLAKKDGDAALRADAHCVLAILGTSNPSTAAAHMGAAVRLREAHCRQHLLLCGMQMHAPPEEGGLKAALAEARTALGCAGSECERWEATGMIASCMLELGREAEAQHELERYVNAGLGLSDSSFVLQLGAKDNLRALAAAYRLATLLAKSGDVPAAEHYILEAEKRERHLTRSMPDAQLDVTAKETARAELQNAKRTTRWKRMSGTFSWRGSTVNPSHAQAAVEMQNVNSGLGPRPRQSAPAANLMELSRQHVSSHV</sequence>
<dbReference type="EMBL" id="JBGBPQ010000009">
    <property type="protein sequence ID" value="KAL1519522.1"/>
    <property type="molecule type" value="Genomic_DNA"/>
</dbReference>
<name>A0AB34JEB2_PRYPA</name>